<keyword evidence="3 6" id="KW-0518">Myosin</keyword>
<keyword evidence="10" id="KW-1185">Reference proteome</keyword>
<dbReference type="Pfam" id="PF00063">
    <property type="entry name" value="Myosin_head"/>
    <property type="match status" value="2"/>
</dbReference>
<dbReference type="InterPro" id="IPR001609">
    <property type="entry name" value="Myosin_head_motor_dom-like"/>
</dbReference>
<comment type="similarity">
    <text evidence="6">Belongs to the TRAFAC class myosin-kinesin ATPase superfamily. Myosin family.</text>
</comment>
<dbReference type="FunFam" id="1.10.10.820:FF:000001">
    <property type="entry name" value="Myosin heavy chain"/>
    <property type="match status" value="1"/>
</dbReference>
<dbReference type="PRINTS" id="PR00193">
    <property type="entry name" value="MYOSINHEAVY"/>
</dbReference>
<gene>
    <name evidence="9" type="ORF">HaLaN_23630</name>
</gene>
<keyword evidence="2" id="KW-0067">ATP-binding</keyword>
<protein>
    <submittedName>
        <fullName evidence="9">Type XI myosin heavy chain MyoB</fullName>
    </submittedName>
</protein>
<dbReference type="Gene3D" id="1.20.120.720">
    <property type="entry name" value="Myosin VI head, motor domain, U50 subdomain"/>
    <property type="match status" value="1"/>
</dbReference>
<dbReference type="GO" id="GO:0016459">
    <property type="term" value="C:myosin complex"/>
    <property type="evidence" value="ECO:0007669"/>
    <property type="project" value="UniProtKB-KW"/>
</dbReference>
<dbReference type="SMART" id="SM00242">
    <property type="entry name" value="MYSc"/>
    <property type="match status" value="1"/>
</dbReference>
<dbReference type="Proteomes" id="UP000485058">
    <property type="component" value="Unassembled WGS sequence"/>
</dbReference>
<dbReference type="GO" id="GO:0005524">
    <property type="term" value="F:ATP binding"/>
    <property type="evidence" value="ECO:0007669"/>
    <property type="project" value="UniProtKB-KW"/>
</dbReference>
<dbReference type="InterPro" id="IPR036961">
    <property type="entry name" value="Kinesin_motor_dom_sf"/>
</dbReference>
<reference evidence="9 10" key="1">
    <citation type="submission" date="2020-02" db="EMBL/GenBank/DDBJ databases">
        <title>Draft genome sequence of Haematococcus lacustris strain NIES-144.</title>
        <authorList>
            <person name="Morimoto D."/>
            <person name="Nakagawa S."/>
            <person name="Yoshida T."/>
            <person name="Sawayama S."/>
        </authorList>
    </citation>
    <scope>NUCLEOTIDE SEQUENCE [LARGE SCALE GENOMIC DNA]</scope>
    <source>
        <strain evidence="9 10">NIES-144</strain>
    </source>
</reference>
<name>A0A699ZUL2_HAELA</name>
<organism evidence="9 10">
    <name type="scientific">Haematococcus lacustris</name>
    <name type="common">Green alga</name>
    <name type="synonym">Haematococcus pluvialis</name>
    <dbReference type="NCBI Taxonomy" id="44745"/>
    <lineage>
        <taxon>Eukaryota</taxon>
        <taxon>Viridiplantae</taxon>
        <taxon>Chlorophyta</taxon>
        <taxon>core chlorophytes</taxon>
        <taxon>Chlorophyceae</taxon>
        <taxon>CS clade</taxon>
        <taxon>Chlamydomonadales</taxon>
        <taxon>Haematococcaceae</taxon>
        <taxon>Haematococcus</taxon>
    </lineage>
</organism>
<evidence type="ECO:0000256" key="7">
    <source>
        <dbReference type="SAM" id="MobiDB-lite"/>
    </source>
</evidence>
<sequence length="680" mass="73813">MGSSSPSSNGKGQGACGVEQKVLESNPLLEAFGNAKTLRNDNSSRFGKYVEISFTGGGVMKGAGIRTYLLERSRVVHVAQGERNFHAFYQMCAGASSEERARWQLGPAACYSYLQQSDCMELPHVDDAAEYQHTRQSMDAVGVPRSQQDGVFAVLAAVLHLGNVCFREADHDYSQGPVPSNPDAEQALKSAASLLGVPADQLLLVLTTRTRQTPDGTITSPLSPAGAEESRNALAKVLYARTFDWLRAASDGVKHKAEQLSLNTPTRRANGDPATPNRDVSMPLAVGQRCMQATTIGLLDIYGFESFENNDLEQLCINFANEKLQQHFNQHIFKWEQSEYVAEGIDWRWIEFVDNQEVVDLIEGRLGLLDLLDEQCRFPTSTADDLVHKYSSTPTVTSNKRFERLKRPPTAFAVDHYAGPVRYLTDNFMAKNKDFVVAEHAALLAGSQASTIAGLFAPAGHTAAGNISAHHTPGAQAMHRSSSAAVVEALTHTPSHLHPAHRYGSAATLPAGGQNGAGGSAVKSSFKFDSVGSQFKRQLADLMAALNAMQPHYVRCIKPNPSSRPGMFDANYVLQQLKCGGVMEAVRISCAGFAYRRPYATFLNYFWPLCPSAMHAALRQSTSQPAASSQTTKLSAPPRNLEGALERCPVETLRHATERILTAAGVTDYQLGHTKVGVVS</sequence>
<feature type="domain" description="Myosin motor" evidence="8">
    <location>
        <begin position="1"/>
        <end position="680"/>
    </location>
</feature>
<evidence type="ECO:0000256" key="1">
    <source>
        <dbReference type="ARBA" id="ARBA00022741"/>
    </source>
</evidence>
<dbReference type="Gene3D" id="1.20.58.530">
    <property type="match status" value="1"/>
</dbReference>
<evidence type="ECO:0000256" key="5">
    <source>
        <dbReference type="ARBA" id="ARBA00023203"/>
    </source>
</evidence>
<proteinExistence type="inferred from homology"/>
<dbReference type="GO" id="GO:0005737">
    <property type="term" value="C:cytoplasm"/>
    <property type="evidence" value="ECO:0007669"/>
    <property type="project" value="TreeGrafter"/>
</dbReference>
<feature type="region of interest" description="Disordered" evidence="7">
    <location>
        <begin position="260"/>
        <end position="281"/>
    </location>
</feature>
<evidence type="ECO:0000256" key="2">
    <source>
        <dbReference type="ARBA" id="ARBA00022840"/>
    </source>
</evidence>
<dbReference type="GO" id="GO:0030048">
    <property type="term" value="P:actin filament-based movement"/>
    <property type="evidence" value="ECO:0007669"/>
    <property type="project" value="UniProtKB-ARBA"/>
</dbReference>
<dbReference type="EMBL" id="BLLF01002870">
    <property type="protein sequence ID" value="GFH25635.1"/>
    <property type="molecule type" value="Genomic_DNA"/>
</dbReference>
<dbReference type="GO" id="GO:0007015">
    <property type="term" value="P:actin filament organization"/>
    <property type="evidence" value="ECO:0007669"/>
    <property type="project" value="TreeGrafter"/>
</dbReference>
<dbReference type="Gene3D" id="3.40.850.10">
    <property type="entry name" value="Kinesin motor domain"/>
    <property type="match status" value="2"/>
</dbReference>
<comment type="caution">
    <text evidence="9">The sequence shown here is derived from an EMBL/GenBank/DDBJ whole genome shotgun (WGS) entry which is preliminary data.</text>
</comment>
<comment type="caution">
    <text evidence="6">Lacks conserved residue(s) required for the propagation of feature annotation.</text>
</comment>
<dbReference type="AlphaFoldDB" id="A0A699ZUL2"/>
<dbReference type="PANTHER" id="PTHR13140:SF781">
    <property type="entry name" value="MYOSIN-15"/>
    <property type="match status" value="1"/>
</dbReference>
<evidence type="ECO:0000313" key="9">
    <source>
        <dbReference type="EMBL" id="GFH25635.1"/>
    </source>
</evidence>
<evidence type="ECO:0000256" key="4">
    <source>
        <dbReference type="ARBA" id="ARBA00023175"/>
    </source>
</evidence>
<dbReference type="InterPro" id="IPR027417">
    <property type="entry name" value="P-loop_NTPase"/>
</dbReference>
<accession>A0A699ZUL2</accession>
<evidence type="ECO:0000256" key="3">
    <source>
        <dbReference type="ARBA" id="ARBA00023123"/>
    </source>
</evidence>
<evidence type="ECO:0000259" key="8">
    <source>
        <dbReference type="PROSITE" id="PS51456"/>
    </source>
</evidence>
<dbReference type="GO" id="GO:0000146">
    <property type="term" value="F:microfilament motor activity"/>
    <property type="evidence" value="ECO:0007669"/>
    <property type="project" value="TreeGrafter"/>
</dbReference>
<dbReference type="GO" id="GO:0051015">
    <property type="term" value="F:actin filament binding"/>
    <property type="evidence" value="ECO:0007669"/>
    <property type="project" value="TreeGrafter"/>
</dbReference>
<keyword evidence="4" id="KW-0505">Motor protein</keyword>
<dbReference type="PROSITE" id="PS51456">
    <property type="entry name" value="MYOSIN_MOTOR"/>
    <property type="match status" value="1"/>
</dbReference>
<keyword evidence="1" id="KW-0547">Nucleotide-binding</keyword>
<dbReference type="SUPFAM" id="SSF52540">
    <property type="entry name" value="P-loop containing nucleoside triphosphate hydrolases"/>
    <property type="match status" value="1"/>
</dbReference>
<dbReference type="PANTHER" id="PTHR13140">
    <property type="entry name" value="MYOSIN"/>
    <property type="match status" value="1"/>
</dbReference>
<evidence type="ECO:0000256" key="6">
    <source>
        <dbReference type="PROSITE-ProRule" id="PRU00782"/>
    </source>
</evidence>
<dbReference type="GO" id="GO:0016020">
    <property type="term" value="C:membrane"/>
    <property type="evidence" value="ECO:0007669"/>
    <property type="project" value="TreeGrafter"/>
</dbReference>
<evidence type="ECO:0000313" key="10">
    <source>
        <dbReference type="Proteomes" id="UP000485058"/>
    </source>
</evidence>
<keyword evidence="5 6" id="KW-0009">Actin-binding</keyword>
<feature type="region of interest" description="Actin-binding" evidence="6">
    <location>
        <begin position="539"/>
        <end position="561"/>
    </location>
</feature>